<reference evidence="1" key="1">
    <citation type="submission" date="2022-10" db="EMBL/GenBank/DDBJ databases">
        <title>Complete Genome of Trichothecium roseum strain YXFP-22015, a Plant Pathogen Isolated from Citrus.</title>
        <authorList>
            <person name="Wang Y."/>
            <person name="Zhu L."/>
        </authorList>
    </citation>
    <scope>NUCLEOTIDE SEQUENCE</scope>
    <source>
        <strain evidence="1">YXFP-22015</strain>
    </source>
</reference>
<evidence type="ECO:0000313" key="2">
    <source>
        <dbReference type="Proteomes" id="UP001163324"/>
    </source>
</evidence>
<name>A0ACC0VF93_9HYPO</name>
<protein>
    <submittedName>
        <fullName evidence="1">Uncharacterized protein</fullName>
    </submittedName>
</protein>
<organism evidence="1 2">
    <name type="scientific">Trichothecium roseum</name>
    <dbReference type="NCBI Taxonomy" id="47278"/>
    <lineage>
        <taxon>Eukaryota</taxon>
        <taxon>Fungi</taxon>
        <taxon>Dikarya</taxon>
        <taxon>Ascomycota</taxon>
        <taxon>Pezizomycotina</taxon>
        <taxon>Sordariomycetes</taxon>
        <taxon>Hypocreomycetidae</taxon>
        <taxon>Hypocreales</taxon>
        <taxon>Hypocreales incertae sedis</taxon>
        <taxon>Trichothecium</taxon>
    </lineage>
</organism>
<dbReference type="Proteomes" id="UP001163324">
    <property type="component" value="Chromosome 1"/>
</dbReference>
<comment type="caution">
    <text evidence="1">The sequence shown here is derived from an EMBL/GenBank/DDBJ whole genome shotgun (WGS) entry which is preliminary data.</text>
</comment>
<accession>A0ACC0VF93</accession>
<evidence type="ECO:0000313" key="1">
    <source>
        <dbReference type="EMBL" id="KAI9904551.1"/>
    </source>
</evidence>
<keyword evidence="2" id="KW-1185">Reference proteome</keyword>
<dbReference type="EMBL" id="CM047940">
    <property type="protein sequence ID" value="KAI9904551.1"/>
    <property type="molecule type" value="Genomic_DNA"/>
</dbReference>
<proteinExistence type="predicted"/>
<gene>
    <name evidence="1" type="ORF">N3K66_001080</name>
</gene>
<sequence>MDPHIQRALNDKLYDKRKVGALELERIIRDLVNAKDNSRVRAIIDQLCDDYAYAVNQPHARNGGLIGLAAAAIALGPELPRYLEKIVPPVLVCFTDQDARVRYYACEAMYNIAKVAKGEILIYFNNIFDALCKLGADAELSVKNGAELLDRLVKDIVSESAASYVSILHETPPDFEGDDKMDFQDEPANLPTAFSLPRFIPLLKQRIHVVNPFTRNFLVGWIALLDSIPDLELVTYLPEFLWSLLSFLADTNQDVRVTTQSCLDKFLAEIKRISKVRKGILDAKKLKEGGKRKRQDSNDSNSFLQEGLEEGDELDSDALDDDDEGFEEDWIPGQDVEVNYKEILEILTASLDAPIGMDHELDALAPPRDPSSRRPEEENVLLESLRWIVEFMDICPEEVLPFTPKILANMLPAMASPKDNIHQAANRVNSCLMDYVVSLSDEPSIRSAGQNQTPAQAQSTPRLPGTGADRDGTSSNRVSLSSIDARSPTPGQAGTSFPSLYIKPELPRSDLDYAAAVNSLTLLFLNDHEATRVAALTWLIMLHRKAPRKVLAFNDGTFPALLKTLSDPSDAVVTKDLQLLSQISRNTEDAYFANFMVNLLQLFSTDRKLLETRGNLIIRQLCISLSPERIYRTLADCIEKEEDVEFASIMVQNLNNNLITAPQLADVRKRLRNLETRDGQTLFVSLFRSWCYNAVATFSLCLLAQAYEQAYNLLQIFGELDMTVNMLIQVDKLVQLIESPVFTYLRLQLLEPEKYPYLYKCMYGILMLLPQSSAFAALKNRLNSVSSIGYLHVAPRGNSSSSTSNYDRPNRLKGREDGGIRWVELLEKFRSVQERARRAQRLNMDGDDGLPMGVSELRIGDGAADVKGKDAKGTTIPPVPQKDAPPPPPAKRSGLGRQFGRLGGAVSGKNRRG</sequence>